<reference evidence="7 8" key="1">
    <citation type="submission" date="2019-08" db="EMBL/GenBank/DDBJ databases">
        <authorList>
            <person name="Chen S.-C."/>
            <person name="Lai M.-C."/>
            <person name="You Y.-T."/>
        </authorList>
    </citation>
    <scope>NUCLEOTIDE SEQUENCE [LARGE SCALE GENOMIC DNA]</scope>
    <source>
        <strain evidence="7 8">P2F9704a</strain>
    </source>
</reference>
<dbReference type="PANTHER" id="PTHR30477">
    <property type="entry name" value="ABC-TRANSPORTER METAL-BINDING PROTEIN"/>
    <property type="match status" value="1"/>
</dbReference>
<keyword evidence="3 6" id="KW-0812">Transmembrane</keyword>
<evidence type="ECO:0000256" key="5">
    <source>
        <dbReference type="ARBA" id="ARBA00023136"/>
    </source>
</evidence>
<dbReference type="SUPFAM" id="SSF81345">
    <property type="entry name" value="ABC transporter involved in vitamin B12 uptake, BtuC"/>
    <property type="match status" value="1"/>
</dbReference>
<name>A0ABD4TML1_9EURY</name>
<dbReference type="GO" id="GO:0016020">
    <property type="term" value="C:membrane"/>
    <property type="evidence" value="ECO:0007669"/>
    <property type="project" value="UniProtKB-SubCell"/>
</dbReference>
<comment type="caution">
    <text evidence="7">The sequence shown here is derived from an EMBL/GenBank/DDBJ whole genome shotgun (WGS) entry which is preliminary data.</text>
</comment>
<feature type="transmembrane region" description="Helical" evidence="6">
    <location>
        <begin position="12"/>
        <end position="33"/>
    </location>
</feature>
<dbReference type="Gene3D" id="1.10.3470.10">
    <property type="entry name" value="ABC transporter involved in vitamin B12 uptake, BtuC"/>
    <property type="match status" value="1"/>
</dbReference>
<keyword evidence="4 6" id="KW-1133">Transmembrane helix</keyword>
<dbReference type="PANTHER" id="PTHR30477:SF18">
    <property type="entry name" value="METAL TRANSPORT SYSTEM MEMBRANE PROTEIN CT_417-RELATED"/>
    <property type="match status" value="1"/>
</dbReference>
<feature type="transmembrane region" description="Helical" evidence="6">
    <location>
        <begin position="132"/>
        <end position="150"/>
    </location>
</feature>
<evidence type="ECO:0000313" key="7">
    <source>
        <dbReference type="EMBL" id="MCQ1539439.1"/>
    </source>
</evidence>
<gene>
    <name evidence="7" type="ORF">FTO68_10665</name>
</gene>
<dbReference type="Pfam" id="PF00950">
    <property type="entry name" value="ABC-3"/>
    <property type="match status" value="1"/>
</dbReference>
<accession>A0ABD4TML1</accession>
<comment type="similarity">
    <text evidence="2">Belongs to the ABC-3 integral membrane protein family.</text>
</comment>
<dbReference type="EMBL" id="VOTZ01000030">
    <property type="protein sequence ID" value="MCQ1539439.1"/>
    <property type="molecule type" value="Genomic_DNA"/>
</dbReference>
<feature type="transmembrane region" description="Helical" evidence="6">
    <location>
        <begin position="162"/>
        <end position="182"/>
    </location>
</feature>
<dbReference type="AlphaFoldDB" id="A0ABD4TML1"/>
<proteinExistence type="inferred from homology"/>
<feature type="transmembrane region" description="Helical" evidence="6">
    <location>
        <begin position="246"/>
        <end position="265"/>
    </location>
</feature>
<feature type="transmembrane region" description="Helical" evidence="6">
    <location>
        <begin position="188"/>
        <end position="206"/>
    </location>
</feature>
<evidence type="ECO:0000256" key="6">
    <source>
        <dbReference type="SAM" id="Phobius"/>
    </source>
</evidence>
<evidence type="ECO:0000313" key="8">
    <source>
        <dbReference type="Proteomes" id="UP001524383"/>
    </source>
</evidence>
<dbReference type="CDD" id="cd06550">
    <property type="entry name" value="TM_ABC_iron-siderophores_like"/>
    <property type="match status" value="1"/>
</dbReference>
<feature type="transmembrane region" description="Helical" evidence="6">
    <location>
        <begin position="53"/>
        <end position="77"/>
    </location>
</feature>
<comment type="subcellular location">
    <subcellularLocation>
        <location evidence="1">Membrane</location>
        <topology evidence="1">Multi-pass membrane protein</topology>
    </subcellularLocation>
</comment>
<evidence type="ECO:0000256" key="1">
    <source>
        <dbReference type="ARBA" id="ARBA00004141"/>
    </source>
</evidence>
<dbReference type="InterPro" id="IPR001626">
    <property type="entry name" value="ABC_TroCD"/>
</dbReference>
<evidence type="ECO:0000256" key="3">
    <source>
        <dbReference type="ARBA" id="ARBA00022692"/>
    </source>
</evidence>
<evidence type="ECO:0000256" key="4">
    <source>
        <dbReference type="ARBA" id="ARBA00022989"/>
    </source>
</evidence>
<keyword evidence="5 6" id="KW-0472">Membrane</keyword>
<feature type="transmembrane region" description="Helical" evidence="6">
    <location>
        <begin position="89"/>
        <end position="112"/>
    </location>
</feature>
<dbReference type="InterPro" id="IPR037294">
    <property type="entry name" value="ABC_BtuC-like"/>
</dbReference>
<keyword evidence="8" id="KW-1185">Reference proteome</keyword>
<dbReference type="Proteomes" id="UP001524383">
    <property type="component" value="Unassembled WGS sequence"/>
</dbReference>
<organism evidence="7 8">
    <name type="scientific">Methanocalculus taiwanensis</name>
    <dbReference type="NCBI Taxonomy" id="106207"/>
    <lineage>
        <taxon>Archaea</taxon>
        <taxon>Methanobacteriati</taxon>
        <taxon>Methanobacteriota</taxon>
        <taxon>Stenosarchaea group</taxon>
        <taxon>Methanomicrobia</taxon>
        <taxon>Methanomicrobiales</taxon>
        <taxon>Methanocalculaceae</taxon>
        <taxon>Methanocalculus</taxon>
    </lineage>
</organism>
<protein>
    <submittedName>
        <fullName evidence="7">Metal ABC transporter permease</fullName>
    </submittedName>
</protein>
<sequence>MIEILEYGFFQNAIIAGLIAAVACGIVGSFVVVRRMVATSGGISHAAFGGVGLGFFLGIDPLIGAVIFTIGAAFILWHLNIRELQETDTITGAVWATGMALGIIFVAITPGYAPDLFSYLFGNILLVPSTDIILMALLLVVILAVVIALYNQLVAVTFDPEYARVMGLPVPGLTLVLFLLIALTIVPLISVVGIILVIALLTLPAATARLFTHSLRTMMASAILIGVGTVLIGIALSYAFDLPSGATIILAGAAIYGGFLAGRHLTR</sequence>
<feature type="transmembrane region" description="Helical" evidence="6">
    <location>
        <begin position="218"/>
        <end position="240"/>
    </location>
</feature>
<evidence type="ECO:0000256" key="2">
    <source>
        <dbReference type="ARBA" id="ARBA00008034"/>
    </source>
</evidence>